<dbReference type="PANTHER" id="PTHR31659:SF9">
    <property type="entry name" value="PROTEIN: UPF0503-LIKE PROTEIN, PUTATIVE (DUF740)-RELATED"/>
    <property type="match status" value="1"/>
</dbReference>
<keyword evidence="2" id="KW-1185">Reference proteome</keyword>
<dbReference type="OrthoDB" id="674714at2759"/>
<dbReference type="Proteomes" id="UP000623129">
    <property type="component" value="Unassembled WGS sequence"/>
</dbReference>
<evidence type="ECO:0000313" key="2">
    <source>
        <dbReference type="Proteomes" id="UP000623129"/>
    </source>
</evidence>
<protein>
    <submittedName>
        <fullName evidence="1">Uncharacterized protein</fullName>
    </submittedName>
</protein>
<accession>A0A833VE05</accession>
<proteinExistence type="predicted"/>
<dbReference type="EMBL" id="SWLB01000025">
    <property type="protein sequence ID" value="KAF3322155.1"/>
    <property type="molecule type" value="Genomic_DNA"/>
</dbReference>
<reference evidence="1" key="1">
    <citation type="submission" date="2020-01" db="EMBL/GenBank/DDBJ databases">
        <title>Genome sequence of Kobresia littledalei, the first chromosome-level genome in the family Cyperaceae.</title>
        <authorList>
            <person name="Qu G."/>
        </authorList>
    </citation>
    <scope>NUCLEOTIDE SEQUENCE</scope>
    <source>
        <strain evidence="1">C.B.Clarke</strain>
        <tissue evidence="1">Leaf</tissue>
    </source>
</reference>
<sequence>MALDGSLVRCVKHPSHLSLGFCSLCLVERLSIVGLAKNNLNPISNSATPKLDEKKEKPKTTLLALFELDDLRNNTTKTEVESRGFSSETSLKDATVGMKLLKWRKNGVPVEKKEAHDKCSIESLRERQLRRSSSLRCPCQWIACCNSESPKNLNNWSKLWDGGTIFPLGLKRSLSESCKDRKLFGDQIAQKVDSANMRSQRVDPHKKKWMLGRSFSLRSASSCSHNKSNNGFVKFYLPSLKRSRNRGNDDNSVKKKRSFGIEFF</sequence>
<dbReference type="AlphaFoldDB" id="A0A833VE05"/>
<comment type="caution">
    <text evidence="1">The sequence shown here is derived from an EMBL/GenBank/DDBJ whole genome shotgun (WGS) entry which is preliminary data.</text>
</comment>
<dbReference type="PANTHER" id="PTHR31659">
    <property type="entry name" value="PROTEIN: UPF0503-LIKE PROTEIN, PUTATIVE (DUF740)-RELATED"/>
    <property type="match status" value="1"/>
</dbReference>
<organism evidence="1 2">
    <name type="scientific">Carex littledalei</name>
    <dbReference type="NCBI Taxonomy" id="544730"/>
    <lineage>
        <taxon>Eukaryota</taxon>
        <taxon>Viridiplantae</taxon>
        <taxon>Streptophyta</taxon>
        <taxon>Embryophyta</taxon>
        <taxon>Tracheophyta</taxon>
        <taxon>Spermatophyta</taxon>
        <taxon>Magnoliopsida</taxon>
        <taxon>Liliopsida</taxon>
        <taxon>Poales</taxon>
        <taxon>Cyperaceae</taxon>
        <taxon>Cyperoideae</taxon>
        <taxon>Cariceae</taxon>
        <taxon>Carex</taxon>
        <taxon>Carex subgen. Euthyceras</taxon>
    </lineage>
</organism>
<gene>
    <name evidence="1" type="ORF">FCM35_KLT13296</name>
</gene>
<dbReference type="InterPro" id="IPR008004">
    <property type="entry name" value="OCTOPUS-like"/>
</dbReference>
<name>A0A833VE05_9POAL</name>
<evidence type="ECO:0000313" key="1">
    <source>
        <dbReference type="EMBL" id="KAF3322155.1"/>
    </source>
</evidence>